<reference evidence="2 3" key="1">
    <citation type="submission" date="2020-02" db="EMBL/GenBank/DDBJ databases">
        <title>Draft genome sequence of Haematococcus lacustris strain NIES-144.</title>
        <authorList>
            <person name="Morimoto D."/>
            <person name="Nakagawa S."/>
            <person name="Yoshida T."/>
            <person name="Sawayama S."/>
        </authorList>
    </citation>
    <scope>NUCLEOTIDE SEQUENCE [LARGE SCALE GENOMIC DNA]</scope>
    <source>
        <strain evidence="2 3">NIES-144</strain>
    </source>
</reference>
<organism evidence="2 3">
    <name type="scientific">Haematococcus lacustris</name>
    <name type="common">Green alga</name>
    <name type="synonym">Haematococcus pluvialis</name>
    <dbReference type="NCBI Taxonomy" id="44745"/>
    <lineage>
        <taxon>Eukaryota</taxon>
        <taxon>Viridiplantae</taxon>
        <taxon>Chlorophyta</taxon>
        <taxon>core chlorophytes</taxon>
        <taxon>Chlorophyceae</taxon>
        <taxon>CS clade</taxon>
        <taxon>Chlamydomonadales</taxon>
        <taxon>Haematococcaceae</taxon>
        <taxon>Haematococcus</taxon>
    </lineage>
</organism>
<gene>
    <name evidence="2" type="ORF">HaLaN_30187</name>
</gene>
<accession>A0A6A0AEX7</accession>
<feature type="non-terminal residue" evidence="2">
    <location>
        <position position="1"/>
    </location>
</feature>
<dbReference type="EMBL" id="BLLF01005436">
    <property type="protein sequence ID" value="GFH31198.1"/>
    <property type="molecule type" value="Genomic_DNA"/>
</dbReference>
<comment type="caution">
    <text evidence="2">The sequence shown here is derived from an EMBL/GenBank/DDBJ whole genome shotgun (WGS) entry which is preliminary data.</text>
</comment>
<dbReference type="AlphaFoldDB" id="A0A6A0AEX7"/>
<evidence type="ECO:0000256" key="1">
    <source>
        <dbReference type="SAM" id="SignalP"/>
    </source>
</evidence>
<feature type="non-terminal residue" evidence="2">
    <location>
        <position position="84"/>
    </location>
</feature>
<keyword evidence="1" id="KW-0732">Signal</keyword>
<name>A0A6A0AEX7_HAELA</name>
<dbReference type="Proteomes" id="UP000485058">
    <property type="component" value="Unassembled WGS sequence"/>
</dbReference>
<protein>
    <submittedName>
        <fullName evidence="2">Uncharacterized protein</fullName>
    </submittedName>
</protein>
<feature type="signal peptide" evidence="1">
    <location>
        <begin position="1"/>
        <end position="25"/>
    </location>
</feature>
<proteinExistence type="predicted"/>
<keyword evidence="3" id="KW-1185">Reference proteome</keyword>
<feature type="chain" id="PRO_5025414202" evidence="1">
    <location>
        <begin position="26"/>
        <end position="84"/>
    </location>
</feature>
<evidence type="ECO:0000313" key="3">
    <source>
        <dbReference type="Proteomes" id="UP000485058"/>
    </source>
</evidence>
<evidence type="ECO:0000313" key="2">
    <source>
        <dbReference type="EMBL" id="GFH31198.1"/>
    </source>
</evidence>
<sequence>MVGISHKKRKLASLGVLLQLVKCTAKLVELDKTELKGDDNTIGALAKRMVVNTREMFANPERHVKLWAKGARSKYGITHDVCKL</sequence>